<protein>
    <recommendedName>
        <fullName evidence="14">General transcription factor IIH subunit 3</fullName>
    </recommendedName>
</protein>
<evidence type="ECO:0000256" key="10">
    <source>
        <dbReference type="ARBA" id="ARBA00023242"/>
    </source>
</evidence>
<evidence type="ECO:0000256" key="8">
    <source>
        <dbReference type="ARBA" id="ARBA00023163"/>
    </source>
</evidence>
<dbReference type="InterPro" id="IPR004600">
    <property type="entry name" value="TFIIH_Tfb4/GTF2H3"/>
</dbReference>
<evidence type="ECO:0000256" key="2">
    <source>
        <dbReference type="ARBA" id="ARBA00005273"/>
    </source>
</evidence>
<keyword evidence="10 11" id="KW-0539">Nucleus</keyword>
<sequence>MVNLISKKKMADREVVLFLIDTNPVAWNKLEEEGVRFTDILSQLYAYLTQMILSDVFQLAPIIAYNQCGVHWLFPAPEQAESLINGNLQVTNSDEILSYCNSINKNLCDFANQCSTAEQKTNDVRLDVAISTALCHLNRYPKEFMKRIFVITPSKDSESSFESTMNAIFAAHRINVTIDSVLINISESLFLNQAAILTNGFTISVKNRLKYLLQYFLSIPPLPVRNLMVLKKVKAIDYKTPSVNTKELIDQGLMCPICLSVYQKTDKPLNTCKVCKSYQQLLT</sequence>
<organism evidence="12 13">
    <name type="scientific">Tritrichomonas foetus</name>
    <dbReference type="NCBI Taxonomy" id="1144522"/>
    <lineage>
        <taxon>Eukaryota</taxon>
        <taxon>Metamonada</taxon>
        <taxon>Parabasalia</taxon>
        <taxon>Tritrichomonadida</taxon>
        <taxon>Tritrichomonadidae</taxon>
        <taxon>Tritrichomonas</taxon>
    </lineage>
</organism>
<evidence type="ECO:0000256" key="4">
    <source>
        <dbReference type="ARBA" id="ARBA00022763"/>
    </source>
</evidence>
<gene>
    <name evidence="12" type="ORF">TRFO_16035</name>
</gene>
<comment type="subcellular location">
    <subcellularLocation>
        <location evidence="1 11">Nucleus</location>
    </subcellularLocation>
</comment>
<evidence type="ECO:0000256" key="11">
    <source>
        <dbReference type="RuleBase" id="RU368090"/>
    </source>
</evidence>
<proteinExistence type="inferred from homology"/>
<dbReference type="GO" id="GO:0005675">
    <property type="term" value="C:transcription factor TFIIH holo complex"/>
    <property type="evidence" value="ECO:0007669"/>
    <property type="project" value="UniProtKB-UniRule"/>
</dbReference>
<keyword evidence="7 11" id="KW-0805">Transcription regulation</keyword>
<dbReference type="EMBL" id="MLAK01000485">
    <property type="protein sequence ID" value="OHT13715.1"/>
    <property type="molecule type" value="Genomic_DNA"/>
</dbReference>
<dbReference type="InterPro" id="IPR036465">
    <property type="entry name" value="vWFA_dom_sf"/>
</dbReference>
<comment type="caution">
    <text evidence="12">The sequence shown here is derived from an EMBL/GenBank/DDBJ whole genome shotgun (WGS) entry which is preliminary data.</text>
</comment>
<accession>A0A1J4KR38</accession>
<dbReference type="RefSeq" id="XP_068366851.1">
    <property type="nucleotide sequence ID" value="XM_068498732.1"/>
</dbReference>
<dbReference type="GO" id="GO:0006355">
    <property type="term" value="P:regulation of DNA-templated transcription"/>
    <property type="evidence" value="ECO:0007669"/>
    <property type="project" value="InterPro"/>
</dbReference>
<keyword evidence="13" id="KW-1185">Reference proteome</keyword>
<keyword evidence="6 11" id="KW-0862">Zinc</keyword>
<keyword evidence="9 11" id="KW-0234">DNA repair</keyword>
<dbReference type="Gene3D" id="3.40.50.410">
    <property type="entry name" value="von Willebrand factor, type A domain"/>
    <property type="match status" value="1"/>
</dbReference>
<dbReference type="GeneID" id="94833436"/>
<dbReference type="PANTHER" id="PTHR12831">
    <property type="entry name" value="TRANSCRIPTION INITIATION FACTOR IIH TFIIH , POLYPEPTIDE 3-RELATED"/>
    <property type="match status" value="1"/>
</dbReference>
<evidence type="ECO:0000256" key="5">
    <source>
        <dbReference type="ARBA" id="ARBA00022771"/>
    </source>
</evidence>
<evidence type="ECO:0000256" key="1">
    <source>
        <dbReference type="ARBA" id="ARBA00004123"/>
    </source>
</evidence>
<keyword evidence="4 11" id="KW-0227">DNA damage</keyword>
<evidence type="ECO:0000256" key="6">
    <source>
        <dbReference type="ARBA" id="ARBA00022833"/>
    </source>
</evidence>
<dbReference type="GO" id="GO:0006289">
    <property type="term" value="P:nucleotide-excision repair"/>
    <property type="evidence" value="ECO:0007669"/>
    <property type="project" value="UniProtKB-UniRule"/>
</dbReference>
<dbReference type="AlphaFoldDB" id="A0A1J4KR38"/>
<name>A0A1J4KR38_9EUKA</name>
<dbReference type="GO" id="GO:0008270">
    <property type="term" value="F:zinc ion binding"/>
    <property type="evidence" value="ECO:0007669"/>
    <property type="project" value="UniProtKB-KW"/>
</dbReference>
<dbReference type="Proteomes" id="UP000179807">
    <property type="component" value="Unassembled WGS sequence"/>
</dbReference>
<evidence type="ECO:0000256" key="3">
    <source>
        <dbReference type="ARBA" id="ARBA00022723"/>
    </source>
</evidence>
<reference evidence="12" key="1">
    <citation type="submission" date="2016-10" db="EMBL/GenBank/DDBJ databases">
        <authorList>
            <person name="Benchimol M."/>
            <person name="Almeida L.G."/>
            <person name="Vasconcelos A.T."/>
            <person name="Perreira-Neves A."/>
            <person name="Rosa I.A."/>
            <person name="Tasca T."/>
            <person name="Bogo M.R."/>
            <person name="de Souza W."/>
        </authorList>
    </citation>
    <scope>NUCLEOTIDE SEQUENCE [LARGE SCALE GENOMIC DNA]</scope>
    <source>
        <strain evidence="12">K</strain>
    </source>
</reference>
<keyword evidence="8 11" id="KW-0804">Transcription</keyword>
<evidence type="ECO:0000313" key="12">
    <source>
        <dbReference type="EMBL" id="OHT13715.1"/>
    </source>
</evidence>
<evidence type="ECO:0000313" key="13">
    <source>
        <dbReference type="Proteomes" id="UP000179807"/>
    </source>
</evidence>
<dbReference type="VEuPathDB" id="TrichDB:TRFO_16035"/>
<keyword evidence="3 11" id="KW-0479">Metal-binding</keyword>
<comment type="similarity">
    <text evidence="2 11">Belongs to the TFB4 family.</text>
</comment>
<evidence type="ECO:0000256" key="7">
    <source>
        <dbReference type="ARBA" id="ARBA00023015"/>
    </source>
</evidence>
<dbReference type="PANTHER" id="PTHR12831:SF0">
    <property type="entry name" value="GENERAL TRANSCRIPTION FACTOR IIH SUBUNIT 3"/>
    <property type="match status" value="1"/>
</dbReference>
<dbReference type="OrthoDB" id="17307at2759"/>
<dbReference type="SUPFAM" id="SSF53300">
    <property type="entry name" value="vWA-like"/>
    <property type="match status" value="1"/>
</dbReference>
<evidence type="ECO:0008006" key="14">
    <source>
        <dbReference type="Google" id="ProtNLM"/>
    </source>
</evidence>
<keyword evidence="5 11" id="KW-0863">Zinc-finger</keyword>
<dbReference type="GO" id="GO:0000439">
    <property type="term" value="C:transcription factor TFIIH core complex"/>
    <property type="evidence" value="ECO:0007669"/>
    <property type="project" value="UniProtKB-UniRule"/>
</dbReference>
<evidence type="ECO:0000256" key="9">
    <source>
        <dbReference type="ARBA" id="ARBA00023204"/>
    </source>
</evidence>
<dbReference type="Pfam" id="PF03850">
    <property type="entry name" value="Tfb4"/>
    <property type="match status" value="1"/>
</dbReference>